<evidence type="ECO:0000313" key="3">
    <source>
        <dbReference type="Proteomes" id="UP000095512"/>
    </source>
</evidence>
<organism evidence="2 3">
    <name type="scientific">Enterocloster clostridioformis</name>
    <dbReference type="NCBI Taxonomy" id="1531"/>
    <lineage>
        <taxon>Bacteria</taxon>
        <taxon>Bacillati</taxon>
        <taxon>Bacillota</taxon>
        <taxon>Clostridia</taxon>
        <taxon>Lachnospirales</taxon>
        <taxon>Lachnospiraceae</taxon>
        <taxon>Enterocloster</taxon>
    </lineage>
</organism>
<protein>
    <submittedName>
        <fullName evidence="2">Uncharacterized protein</fullName>
    </submittedName>
</protein>
<evidence type="ECO:0000313" key="2">
    <source>
        <dbReference type="EMBL" id="CUP89552.1"/>
    </source>
</evidence>
<reference evidence="2 3" key="1">
    <citation type="submission" date="2015-09" db="EMBL/GenBank/DDBJ databases">
        <authorList>
            <consortium name="Pathogen Informatics"/>
        </authorList>
    </citation>
    <scope>NUCLEOTIDE SEQUENCE [LARGE SCALE GENOMIC DNA]</scope>
    <source>
        <strain evidence="2 3">2789STDY5834865</strain>
    </source>
</reference>
<proteinExistence type="predicted"/>
<accession>A0A174RVV9</accession>
<evidence type="ECO:0000256" key="1">
    <source>
        <dbReference type="SAM" id="MobiDB-lite"/>
    </source>
</evidence>
<gene>
    <name evidence="2" type="ORF">ERS852480_04341</name>
</gene>
<dbReference type="Proteomes" id="UP000095512">
    <property type="component" value="Unassembled WGS sequence"/>
</dbReference>
<dbReference type="AlphaFoldDB" id="A0A174RVV9"/>
<dbReference type="RefSeq" id="WP_057572721.1">
    <property type="nucleotide sequence ID" value="NZ_CZAB01000059.1"/>
</dbReference>
<feature type="region of interest" description="Disordered" evidence="1">
    <location>
        <begin position="296"/>
        <end position="318"/>
    </location>
</feature>
<dbReference type="EMBL" id="CZAB01000059">
    <property type="protein sequence ID" value="CUP89552.1"/>
    <property type="molecule type" value="Genomic_DNA"/>
</dbReference>
<sequence>MPKYYPINEEAARRAKNANSFSDYVPGSATAAYREMVDRAYALGEQQKGRVDPMYHEKIDGLIDRYARKLAENINQSNLIDARVPSILIAGGSNFPVRKKEKQNAARDKNMGEYMQIEGLLDKVRSTGMGGISADDDRAVEKLEAKLAGLEAMQEEMKTVNAYYRKHKTLEGCPGLSVEEIGKLQSSMASDWRKNPVPYPSYLLTNNNANIRCTSQRIENLKSQSEYAGWAFPGGRAEINEGENRLQLFFEEKPSEEQRRELKSNGFKWAPSQGAWQRQLTKNAIYAAGRMEFLRPEDGQSPYQLQPFARKTEKDMAR</sequence>
<name>A0A174RVV9_9FIRM</name>